<name>A0A160SZD4_9CHLR</name>
<dbReference type="PANTHER" id="PTHR47372:SF11">
    <property type="entry name" value="RE19971P"/>
    <property type="match status" value="1"/>
</dbReference>
<feature type="compositionally biased region" description="Polar residues" evidence="1">
    <location>
        <begin position="197"/>
        <end position="207"/>
    </location>
</feature>
<keyword evidence="3" id="KW-1185">Reference proteome</keyword>
<dbReference type="KEGG" id="pbf:CFX0092_A0198"/>
<reference evidence="2" key="1">
    <citation type="submission" date="2016-01" db="EMBL/GenBank/DDBJ databases">
        <authorList>
            <person name="Mcilroy J.S."/>
            <person name="Karst M S."/>
            <person name="Albertsen M."/>
        </authorList>
    </citation>
    <scope>NUCLEOTIDE SEQUENCE</scope>
    <source>
        <strain evidence="2">Cfx-K</strain>
    </source>
</reference>
<dbReference type="EMBL" id="LN890655">
    <property type="protein sequence ID" value="CUS02079.2"/>
    <property type="molecule type" value="Genomic_DNA"/>
</dbReference>
<sequence>MAVSTSMTPRNATMAPAPVSESDDPDVIQRQIDHTRDQLAVTVNAIAERLSPDNLIEQAKSSAKEATVGKWNDMKYEANRKVEGMSSSFSQTLRDNPLPVAVIGLGLGWLLFSERSKRDEYRVDSQGYRTTGYRYYEDNAYDQPNGGARERVREATHAVEQRAGDVKHRVGEAAQAAGETVSDVKHRAGEAISDTTQRVGDTLSGTASRVGETVSDTAQRVGETAEMVQERAGEVAQRTRTEAERLRMEAEWRSRMAMNRTKQSFWNSLEENPLAIGAVVAIAGAAVGAAVPSTEYENKLMGETRDRLMDEAKTRAQDAVGRVQSVVEDTQRAVVSEAKDAARRHNLTGEDAMEFGATSNGNDF</sequence>
<feature type="region of interest" description="Disordered" evidence="1">
    <location>
        <begin position="197"/>
        <end position="219"/>
    </location>
</feature>
<organism evidence="2 3">
    <name type="scientific">Candidatus Promineifilum breve</name>
    <dbReference type="NCBI Taxonomy" id="1806508"/>
    <lineage>
        <taxon>Bacteria</taxon>
        <taxon>Bacillati</taxon>
        <taxon>Chloroflexota</taxon>
        <taxon>Ardenticatenia</taxon>
        <taxon>Candidatus Promineifilales</taxon>
        <taxon>Candidatus Promineifilaceae</taxon>
        <taxon>Candidatus Promineifilum</taxon>
    </lineage>
</organism>
<dbReference type="InterPro" id="IPR022062">
    <property type="entry name" value="DUF3618"/>
</dbReference>
<dbReference type="AlphaFoldDB" id="A0A160SZD4"/>
<dbReference type="Pfam" id="PF12277">
    <property type="entry name" value="DUF3618"/>
    <property type="match status" value="1"/>
</dbReference>
<dbReference type="PANTHER" id="PTHR47372">
    <property type="entry name" value="DAUER UP-REGULATED-RELATED"/>
    <property type="match status" value="1"/>
</dbReference>
<protein>
    <recommendedName>
        <fullName evidence="4">DUF3618 domain-containing protein</fullName>
    </recommendedName>
</protein>
<proteinExistence type="predicted"/>
<feature type="compositionally biased region" description="Polar residues" evidence="1">
    <location>
        <begin position="1"/>
        <end position="11"/>
    </location>
</feature>
<evidence type="ECO:0000313" key="2">
    <source>
        <dbReference type="EMBL" id="CUS02079.2"/>
    </source>
</evidence>
<accession>A0A160SZD4</accession>
<evidence type="ECO:0000313" key="3">
    <source>
        <dbReference type="Proteomes" id="UP000215027"/>
    </source>
</evidence>
<gene>
    <name evidence="2" type="ORF">CFX0092_A0198</name>
</gene>
<dbReference type="Gene3D" id="1.20.120.20">
    <property type="entry name" value="Apolipoprotein"/>
    <property type="match status" value="1"/>
</dbReference>
<evidence type="ECO:0000256" key="1">
    <source>
        <dbReference type="SAM" id="MobiDB-lite"/>
    </source>
</evidence>
<feature type="region of interest" description="Disordered" evidence="1">
    <location>
        <begin position="1"/>
        <end position="25"/>
    </location>
</feature>
<dbReference type="Proteomes" id="UP000215027">
    <property type="component" value="Chromosome I"/>
</dbReference>
<evidence type="ECO:0008006" key="4">
    <source>
        <dbReference type="Google" id="ProtNLM"/>
    </source>
</evidence>